<dbReference type="RefSeq" id="WP_134115479.1">
    <property type="nucleotide sequence ID" value="NZ_SOEG01000005.1"/>
</dbReference>
<dbReference type="CDD" id="cd07324">
    <property type="entry name" value="M48C_Oma1-like"/>
    <property type="match status" value="1"/>
</dbReference>
<organism evidence="8 9">
    <name type="scientific">Orenia marismortui</name>
    <dbReference type="NCBI Taxonomy" id="46469"/>
    <lineage>
        <taxon>Bacteria</taxon>
        <taxon>Bacillati</taxon>
        <taxon>Bacillota</taxon>
        <taxon>Clostridia</taxon>
        <taxon>Halanaerobiales</taxon>
        <taxon>Halobacteroidaceae</taxon>
        <taxon>Orenia</taxon>
    </lineage>
</organism>
<evidence type="ECO:0000256" key="1">
    <source>
        <dbReference type="ARBA" id="ARBA00022670"/>
    </source>
</evidence>
<proteinExistence type="inferred from homology"/>
<evidence type="ECO:0000256" key="2">
    <source>
        <dbReference type="ARBA" id="ARBA00022723"/>
    </source>
</evidence>
<dbReference type="STRING" id="926561.GCA_000379025_03100"/>
<dbReference type="PANTHER" id="PTHR22726">
    <property type="entry name" value="METALLOENDOPEPTIDASE OMA1"/>
    <property type="match status" value="1"/>
</dbReference>
<evidence type="ECO:0000256" key="6">
    <source>
        <dbReference type="RuleBase" id="RU003983"/>
    </source>
</evidence>
<keyword evidence="3 6" id="KW-0378">Hydrolase</keyword>
<keyword evidence="2" id="KW-0479">Metal-binding</keyword>
<keyword evidence="1 6" id="KW-0645">Protease</keyword>
<dbReference type="InterPro" id="IPR001915">
    <property type="entry name" value="Peptidase_M48"/>
</dbReference>
<protein>
    <submittedName>
        <fullName evidence="8">Peptidase M48-like protein</fullName>
    </submittedName>
</protein>
<dbReference type="PANTHER" id="PTHR22726:SF1">
    <property type="entry name" value="METALLOENDOPEPTIDASE OMA1, MITOCHONDRIAL"/>
    <property type="match status" value="1"/>
</dbReference>
<comment type="similarity">
    <text evidence="6">Belongs to the peptidase M48 family.</text>
</comment>
<name>A0A4R8HAX6_9FIRM</name>
<keyword evidence="5 6" id="KW-0482">Metalloprotease</keyword>
<sequence>MKSLRKSLFILPILCLFLLLINFSVYAVSDIEKEIAKQNVEKYKEKFGLAELSTTEEKRINNIFDRLTVKAHPDAIDLNFKLYVIDAPVLNAAYMGDGHMMVFKGLLDQVENDNQLAAIIAHEIGHGVNDDIQDSINIIQGIQLGGALVDLITKDSENRDSSNLIANISMILLKKGFDRGQEKEADYYSVFLTKKAGYDPHGTIGVMKLLKRKSGGSSDSELAELFSDHPNLDNRIEYLTALVTEVENAQKLYYSPVATASRLAQGILAANNSLIYSTYTESIQDAISLESFSTNSQINRVIKKIKVLKTDSSFSYDMELRNQVDGTARVAINYLSDAEIISLAIDLMKTEYGWRVVREPRLYKSR</sequence>
<evidence type="ECO:0000313" key="9">
    <source>
        <dbReference type="Proteomes" id="UP000295832"/>
    </source>
</evidence>
<evidence type="ECO:0000313" key="8">
    <source>
        <dbReference type="EMBL" id="TDX52743.1"/>
    </source>
</evidence>
<dbReference type="GO" id="GO:0016020">
    <property type="term" value="C:membrane"/>
    <property type="evidence" value="ECO:0007669"/>
    <property type="project" value="TreeGrafter"/>
</dbReference>
<dbReference type="AlphaFoldDB" id="A0A4R8HAX6"/>
<gene>
    <name evidence="8" type="ORF">C7959_10597</name>
</gene>
<comment type="cofactor">
    <cofactor evidence="6">
        <name>Zn(2+)</name>
        <dbReference type="ChEBI" id="CHEBI:29105"/>
    </cofactor>
    <text evidence="6">Binds 1 zinc ion per subunit.</text>
</comment>
<dbReference type="GO" id="GO:0051603">
    <property type="term" value="P:proteolysis involved in protein catabolic process"/>
    <property type="evidence" value="ECO:0007669"/>
    <property type="project" value="TreeGrafter"/>
</dbReference>
<dbReference type="EMBL" id="SOEG01000005">
    <property type="protein sequence ID" value="TDX52743.1"/>
    <property type="molecule type" value="Genomic_DNA"/>
</dbReference>
<evidence type="ECO:0000256" key="3">
    <source>
        <dbReference type="ARBA" id="ARBA00022801"/>
    </source>
</evidence>
<dbReference type="Proteomes" id="UP000295832">
    <property type="component" value="Unassembled WGS sequence"/>
</dbReference>
<reference evidence="8 9" key="1">
    <citation type="submission" date="2019-03" db="EMBL/GenBank/DDBJ databases">
        <title>Subsurface microbial communities from deep shales in Ohio and West Virginia, USA.</title>
        <authorList>
            <person name="Wrighton K."/>
        </authorList>
    </citation>
    <scope>NUCLEOTIDE SEQUENCE [LARGE SCALE GENOMIC DNA]</scope>
    <source>
        <strain evidence="8 9">MSL 6dP</strain>
    </source>
</reference>
<keyword evidence="4 6" id="KW-0862">Zinc</keyword>
<accession>A0A4R8HAX6</accession>
<dbReference type="Gene3D" id="3.30.2010.10">
    <property type="entry name" value="Metalloproteases ('zincins'), catalytic domain"/>
    <property type="match status" value="1"/>
</dbReference>
<feature type="domain" description="Peptidase M48" evidence="7">
    <location>
        <begin position="56"/>
        <end position="241"/>
    </location>
</feature>
<keyword evidence="9" id="KW-1185">Reference proteome</keyword>
<dbReference type="Pfam" id="PF01435">
    <property type="entry name" value="Peptidase_M48"/>
    <property type="match status" value="1"/>
</dbReference>
<evidence type="ECO:0000256" key="5">
    <source>
        <dbReference type="ARBA" id="ARBA00023049"/>
    </source>
</evidence>
<dbReference type="GO" id="GO:0004222">
    <property type="term" value="F:metalloendopeptidase activity"/>
    <property type="evidence" value="ECO:0007669"/>
    <property type="project" value="InterPro"/>
</dbReference>
<evidence type="ECO:0000256" key="4">
    <source>
        <dbReference type="ARBA" id="ARBA00022833"/>
    </source>
</evidence>
<dbReference type="GO" id="GO:0046872">
    <property type="term" value="F:metal ion binding"/>
    <property type="evidence" value="ECO:0007669"/>
    <property type="project" value="UniProtKB-KW"/>
</dbReference>
<dbReference type="InterPro" id="IPR051156">
    <property type="entry name" value="Mito/Outer_Membr_Metalloprot"/>
</dbReference>
<evidence type="ECO:0000259" key="7">
    <source>
        <dbReference type="Pfam" id="PF01435"/>
    </source>
</evidence>
<comment type="caution">
    <text evidence="8">The sequence shown here is derived from an EMBL/GenBank/DDBJ whole genome shotgun (WGS) entry which is preliminary data.</text>
</comment>